<organism evidence="2 3">
    <name type="scientific">Chelativorans petroleitrophicus</name>
    <dbReference type="NCBI Taxonomy" id="2975484"/>
    <lineage>
        <taxon>Bacteria</taxon>
        <taxon>Pseudomonadati</taxon>
        <taxon>Pseudomonadota</taxon>
        <taxon>Alphaproteobacteria</taxon>
        <taxon>Hyphomicrobiales</taxon>
        <taxon>Phyllobacteriaceae</taxon>
        <taxon>Chelativorans</taxon>
    </lineage>
</organism>
<evidence type="ECO:0000313" key="3">
    <source>
        <dbReference type="Proteomes" id="UP001149009"/>
    </source>
</evidence>
<keyword evidence="1" id="KW-1133">Transmembrane helix</keyword>
<comment type="caution">
    <text evidence="2">The sequence shown here is derived from an EMBL/GenBank/DDBJ whole genome shotgun (WGS) entry which is preliminary data.</text>
</comment>
<accession>A0A9X2XAK2</accession>
<feature type="transmembrane region" description="Helical" evidence="1">
    <location>
        <begin position="34"/>
        <end position="58"/>
    </location>
</feature>
<reference evidence="2" key="1">
    <citation type="submission" date="2022-08" db="EMBL/GenBank/DDBJ databases">
        <title>Chelativorans sichuanense sp. nov., a paraffin oil-degrading bacterium isolated from a mixture of oil-based drill cuttings and paddy soil.</title>
        <authorList>
            <person name="Yu J."/>
            <person name="Liu H."/>
            <person name="Chen Q."/>
        </authorList>
    </citation>
    <scope>NUCLEOTIDE SEQUENCE</scope>
    <source>
        <strain evidence="2">SCAU 2101</strain>
    </source>
</reference>
<evidence type="ECO:0000313" key="2">
    <source>
        <dbReference type="EMBL" id="MCT8991798.1"/>
    </source>
</evidence>
<dbReference type="Proteomes" id="UP001149009">
    <property type="component" value="Unassembled WGS sequence"/>
</dbReference>
<keyword evidence="1" id="KW-0812">Transmembrane</keyword>
<keyword evidence="1" id="KW-0472">Membrane</keyword>
<dbReference type="EMBL" id="JAODNV010000019">
    <property type="protein sequence ID" value="MCT8991798.1"/>
    <property type="molecule type" value="Genomic_DNA"/>
</dbReference>
<evidence type="ECO:0000256" key="1">
    <source>
        <dbReference type="SAM" id="Phobius"/>
    </source>
</evidence>
<dbReference type="RefSeq" id="WP_261516738.1">
    <property type="nucleotide sequence ID" value="NZ_JAODNV010000019.1"/>
</dbReference>
<name>A0A9X2XAK2_9HYPH</name>
<keyword evidence="3" id="KW-1185">Reference proteome</keyword>
<protein>
    <submittedName>
        <fullName evidence="2">Uncharacterized protein</fullName>
    </submittedName>
</protein>
<gene>
    <name evidence="2" type="ORF">NYR54_16120</name>
</gene>
<proteinExistence type="predicted"/>
<dbReference type="AlphaFoldDB" id="A0A9X2XAK2"/>
<sequence length="170" mass="19060">MAKTQLQGPPIRKDGLQIDERRHFQEIFWTVERFAWIIFALILLLALLGLTGSGGYFAKTTQTLDAGTAEYARFSRWEASDEMRFTFNAGAGTHRLTIEPAFYEYLQVEGVQPAPERAFFNEDGLVMEFAAEQGAPLSAVLYYRPLRPGYLSYRVVLDGSAADLATVVLP</sequence>